<accession>A0A9P8FMX0</accession>
<sequence>MKKRQKNPSKNSIAPPCKPVDFTVPSEHGLGDLESFPREIRNMIYSSLVPTLMVHGPEQTTIDSCIVRELANAPILATSKQLCVEFLEVFIRDVNLEKSDEHYDLRDPYDDGFEDAKSEKSHRCKRERFPWSNPNSLEKLLAFVRARIGYAFKNKEVGLKINTMHLDPDITRDVAEYRDRELSELPGSLCRLWNIHEEYKVAPDQIYINIDYWEPSTLIRYGIPYNQQFASLPSGFWSHKFEKVSAVVTLTDEEASIQAMNESTKLRDQLPAYIATRLHKLRQTNTSEDDYLVMERFVNWITDDFYKNWPIPEMLDFHIRMMKTAISFWKAKGERE</sequence>
<name>A0A9P8FMX0_AURME</name>
<dbReference type="Proteomes" id="UP000729357">
    <property type="component" value="Unassembled WGS sequence"/>
</dbReference>
<reference evidence="2" key="2">
    <citation type="submission" date="2021-08" db="EMBL/GenBank/DDBJ databases">
        <authorList>
            <person name="Gostincar C."/>
            <person name="Sun X."/>
            <person name="Song Z."/>
            <person name="Gunde-Cimerman N."/>
        </authorList>
    </citation>
    <scope>NUCLEOTIDE SEQUENCE</scope>
    <source>
        <strain evidence="2">EXF-9298</strain>
    </source>
</reference>
<evidence type="ECO:0000313" key="3">
    <source>
        <dbReference type="Proteomes" id="UP000729357"/>
    </source>
</evidence>
<evidence type="ECO:0000256" key="1">
    <source>
        <dbReference type="SAM" id="MobiDB-lite"/>
    </source>
</evidence>
<organism evidence="2 3">
    <name type="scientific">Aureobasidium melanogenum</name>
    <name type="common">Aureobasidium pullulans var. melanogenum</name>
    <dbReference type="NCBI Taxonomy" id="46634"/>
    <lineage>
        <taxon>Eukaryota</taxon>
        <taxon>Fungi</taxon>
        <taxon>Dikarya</taxon>
        <taxon>Ascomycota</taxon>
        <taxon>Pezizomycotina</taxon>
        <taxon>Dothideomycetes</taxon>
        <taxon>Dothideomycetidae</taxon>
        <taxon>Dothideales</taxon>
        <taxon>Saccotheciaceae</taxon>
        <taxon>Aureobasidium</taxon>
    </lineage>
</organism>
<feature type="non-terminal residue" evidence="2">
    <location>
        <position position="1"/>
    </location>
</feature>
<feature type="region of interest" description="Disordered" evidence="1">
    <location>
        <begin position="1"/>
        <end position="20"/>
    </location>
</feature>
<dbReference type="EMBL" id="JAHFXS010001348">
    <property type="protein sequence ID" value="KAG9978032.1"/>
    <property type="molecule type" value="Genomic_DNA"/>
</dbReference>
<gene>
    <name evidence="2" type="ORF">KCU98_g9688</name>
</gene>
<reference evidence="2" key="1">
    <citation type="journal article" date="2021" name="J Fungi (Basel)">
        <title>Virulence traits and population genomics of the black yeast Aureobasidium melanogenum.</title>
        <authorList>
            <person name="Cernosa A."/>
            <person name="Sun X."/>
            <person name="Gostincar C."/>
            <person name="Fang C."/>
            <person name="Gunde-Cimerman N."/>
            <person name="Song Z."/>
        </authorList>
    </citation>
    <scope>NUCLEOTIDE SEQUENCE</scope>
    <source>
        <strain evidence="2">EXF-9298</strain>
    </source>
</reference>
<keyword evidence="3" id="KW-1185">Reference proteome</keyword>
<dbReference type="AlphaFoldDB" id="A0A9P8FMX0"/>
<comment type="caution">
    <text evidence="2">The sequence shown here is derived from an EMBL/GenBank/DDBJ whole genome shotgun (WGS) entry which is preliminary data.</text>
</comment>
<proteinExistence type="predicted"/>
<protein>
    <submittedName>
        <fullName evidence="2">Uncharacterized protein</fullName>
    </submittedName>
</protein>
<evidence type="ECO:0000313" key="2">
    <source>
        <dbReference type="EMBL" id="KAG9978032.1"/>
    </source>
</evidence>